<name>A0ABY3SLV3_9BACL</name>
<gene>
    <name evidence="1" type="ORF">L0M14_06660</name>
</gene>
<protein>
    <submittedName>
        <fullName evidence="1">DUF3231 family protein</fullName>
    </submittedName>
</protein>
<dbReference type="InterPro" id="IPR021617">
    <property type="entry name" value="DUF3231"/>
</dbReference>
<sequence length="336" mass="38185">MSFNPNPKLTSAEIAALWTQYMNETAGLCFNNFILQHIEDPEIRAIYEYAIHLGNQHIAKIKEFFQSEEFPVPIGFTEHDVNLHAPQLFSDVLSLHYLNIMSLHGCHGYSAAVTTSSRMDVRDYYTECLSSAAELCNRTKDSMLEKGFYFRPPTIPAPRLAEYVKDESFLTGWFGDKRPLNCIEITDILFNLKKSILAKAVTVGFSQVATTKEVRKFLLKASQIKDRHIQMFNSLLSEENLASPPTLESEISSSTHTPFSEKLMMFQVGFLFSSAMVYYGSGMASSPRRDLAPKYIIAITDDMKFGEDWMQIMIENQWLEQPPLAIDRLNLAATTK</sequence>
<dbReference type="RefSeq" id="WP_235121405.1">
    <property type="nucleotide sequence ID" value="NZ_CP090978.1"/>
</dbReference>
<keyword evidence="2" id="KW-1185">Reference proteome</keyword>
<proteinExistence type="predicted"/>
<organism evidence="1 2">
    <name type="scientific">Paenibacillus hexagrammi</name>
    <dbReference type="NCBI Taxonomy" id="2908839"/>
    <lineage>
        <taxon>Bacteria</taxon>
        <taxon>Bacillati</taxon>
        <taxon>Bacillota</taxon>
        <taxon>Bacilli</taxon>
        <taxon>Bacillales</taxon>
        <taxon>Paenibacillaceae</taxon>
        <taxon>Paenibacillus</taxon>
    </lineage>
</organism>
<dbReference type="EMBL" id="CP090978">
    <property type="protein sequence ID" value="UJF34832.1"/>
    <property type="molecule type" value="Genomic_DNA"/>
</dbReference>
<dbReference type="Gene3D" id="1.20.1260.10">
    <property type="match status" value="2"/>
</dbReference>
<dbReference type="Proteomes" id="UP001649230">
    <property type="component" value="Chromosome"/>
</dbReference>
<evidence type="ECO:0000313" key="2">
    <source>
        <dbReference type="Proteomes" id="UP001649230"/>
    </source>
</evidence>
<reference evidence="1 2" key="1">
    <citation type="journal article" date="2024" name="Int. J. Syst. Evol. Microbiol.">
        <title>Paenibacillus hexagrammi sp. nov., a novel bacterium isolated from the gut content of Hexagrammos agrammus.</title>
        <authorList>
            <person name="Jung H.K."/>
            <person name="Kim D.G."/>
            <person name="Zin H."/>
            <person name="Park J."/>
            <person name="Jung H."/>
            <person name="Kim Y.O."/>
            <person name="Kong H.J."/>
            <person name="Kim J.W."/>
            <person name="Kim Y.S."/>
        </authorList>
    </citation>
    <scope>NUCLEOTIDE SEQUENCE [LARGE SCALE GENOMIC DNA]</scope>
    <source>
        <strain evidence="1 2">YPD9-1</strain>
    </source>
</reference>
<dbReference type="Pfam" id="PF11553">
    <property type="entry name" value="DUF3231"/>
    <property type="match status" value="2"/>
</dbReference>
<dbReference type="InterPro" id="IPR012347">
    <property type="entry name" value="Ferritin-like"/>
</dbReference>
<accession>A0ABY3SLV3</accession>
<evidence type="ECO:0000313" key="1">
    <source>
        <dbReference type="EMBL" id="UJF34832.1"/>
    </source>
</evidence>